<feature type="transmembrane region" description="Helical" evidence="7">
    <location>
        <begin position="139"/>
        <end position="159"/>
    </location>
</feature>
<evidence type="ECO:0000256" key="8">
    <source>
        <dbReference type="SAM" id="MobiDB-lite"/>
    </source>
</evidence>
<dbReference type="SUPFAM" id="SSF161098">
    <property type="entry name" value="MetI-like"/>
    <property type="match status" value="1"/>
</dbReference>
<sequence length="323" mass="35381">MSLDLKPKPKPLTTPSAEQAGDVRAPGARRRRTVALKGASFTVPFFAGFVLFTVVPVILALSDSLYTSKSSGLGFGEKTVTFSGFENFSRALEDERFWGSMWRVALFAVIVIPLIQFASLALALLLDAVRRRAAGRLRIALLVPYMAPGIVATLIWIYLYSPDVGPLTPFFKLFGIDANFYSGEMIWVSVGNLVAWGSIGFNMLIVYGALQAVPRDIFDSARVDGASEWRIAWSIKVPYVRRSLVLVSVLGIIGTLQIFSEPLLFRSMTPETVNKDFTPIMTIYNQAFAIGDFNYAAALSIVLALVVGLVSAVFYKLTNKAPT</sequence>
<dbReference type="PANTHER" id="PTHR30193:SF41">
    <property type="entry name" value="DIACETYLCHITOBIOSE UPTAKE SYSTEM PERMEASE PROTEIN NGCF"/>
    <property type="match status" value="1"/>
</dbReference>
<feature type="transmembrane region" description="Helical" evidence="7">
    <location>
        <begin position="104"/>
        <end position="127"/>
    </location>
</feature>
<dbReference type="PROSITE" id="PS50928">
    <property type="entry name" value="ABC_TM1"/>
    <property type="match status" value="1"/>
</dbReference>
<feature type="transmembrane region" description="Helical" evidence="7">
    <location>
        <begin position="39"/>
        <end position="61"/>
    </location>
</feature>
<dbReference type="GO" id="GO:0005886">
    <property type="term" value="C:plasma membrane"/>
    <property type="evidence" value="ECO:0007669"/>
    <property type="project" value="UniProtKB-SubCell"/>
</dbReference>
<evidence type="ECO:0000256" key="2">
    <source>
        <dbReference type="ARBA" id="ARBA00022448"/>
    </source>
</evidence>
<keyword evidence="2 7" id="KW-0813">Transport</keyword>
<keyword evidence="4 7" id="KW-0812">Transmembrane</keyword>
<dbReference type="GO" id="GO:0055085">
    <property type="term" value="P:transmembrane transport"/>
    <property type="evidence" value="ECO:0007669"/>
    <property type="project" value="InterPro"/>
</dbReference>
<dbReference type="CDD" id="cd06261">
    <property type="entry name" value="TM_PBP2"/>
    <property type="match status" value="1"/>
</dbReference>
<name>A0AAU7T800_9ACTN</name>
<feature type="transmembrane region" description="Helical" evidence="7">
    <location>
        <begin position="295"/>
        <end position="315"/>
    </location>
</feature>
<dbReference type="Gene3D" id="1.10.3720.10">
    <property type="entry name" value="MetI-like"/>
    <property type="match status" value="1"/>
</dbReference>
<evidence type="ECO:0000256" key="7">
    <source>
        <dbReference type="RuleBase" id="RU363032"/>
    </source>
</evidence>
<evidence type="ECO:0000256" key="1">
    <source>
        <dbReference type="ARBA" id="ARBA00004651"/>
    </source>
</evidence>
<dbReference type="InterPro" id="IPR000515">
    <property type="entry name" value="MetI-like"/>
</dbReference>
<dbReference type="InterPro" id="IPR051393">
    <property type="entry name" value="ABC_transporter_permease"/>
</dbReference>
<dbReference type="Pfam" id="PF00528">
    <property type="entry name" value="BPD_transp_1"/>
    <property type="match status" value="1"/>
</dbReference>
<proteinExistence type="inferred from homology"/>
<gene>
    <name evidence="10" type="ORF">ABN611_30055</name>
</gene>
<evidence type="ECO:0000256" key="5">
    <source>
        <dbReference type="ARBA" id="ARBA00022989"/>
    </source>
</evidence>
<evidence type="ECO:0000259" key="9">
    <source>
        <dbReference type="PROSITE" id="PS50928"/>
    </source>
</evidence>
<organism evidence="10">
    <name type="scientific">Kribbella sp. HUAS MG21</name>
    <dbReference type="NCBI Taxonomy" id="3160966"/>
    <lineage>
        <taxon>Bacteria</taxon>
        <taxon>Bacillati</taxon>
        <taxon>Actinomycetota</taxon>
        <taxon>Actinomycetes</taxon>
        <taxon>Propionibacteriales</taxon>
        <taxon>Kribbellaceae</taxon>
        <taxon>Kribbella</taxon>
    </lineage>
</organism>
<feature type="transmembrane region" description="Helical" evidence="7">
    <location>
        <begin position="186"/>
        <end position="210"/>
    </location>
</feature>
<keyword evidence="5 7" id="KW-1133">Transmembrane helix</keyword>
<protein>
    <submittedName>
        <fullName evidence="10">Sugar ABC transporter permease</fullName>
    </submittedName>
</protein>
<evidence type="ECO:0000256" key="3">
    <source>
        <dbReference type="ARBA" id="ARBA00022475"/>
    </source>
</evidence>
<evidence type="ECO:0000256" key="6">
    <source>
        <dbReference type="ARBA" id="ARBA00023136"/>
    </source>
</evidence>
<feature type="region of interest" description="Disordered" evidence="8">
    <location>
        <begin position="1"/>
        <end position="26"/>
    </location>
</feature>
<dbReference type="PANTHER" id="PTHR30193">
    <property type="entry name" value="ABC TRANSPORTER PERMEASE PROTEIN"/>
    <property type="match status" value="1"/>
</dbReference>
<dbReference type="AlphaFoldDB" id="A0AAU7T800"/>
<comment type="similarity">
    <text evidence="7">Belongs to the binding-protein-dependent transport system permease family.</text>
</comment>
<comment type="subcellular location">
    <subcellularLocation>
        <location evidence="1 7">Cell membrane</location>
        <topology evidence="1 7">Multi-pass membrane protein</topology>
    </subcellularLocation>
</comment>
<reference evidence="10" key="1">
    <citation type="submission" date="2024-06" db="EMBL/GenBank/DDBJ databases">
        <title>Kribbella sp. strain HUAS MG21 genome sequences.</title>
        <authorList>
            <person name="Mo P."/>
        </authorList>
    </citation>
    <scope>NUCLEOTIDE SEQUENCE</scope>
    <source>
        <strain evidence="10">HUAS MG21</strain>
    </source>
</reference>
<evidence type="ECO:0000313" key="10">
    <source>
        <dbReference type="EMBL" id="XBV22796.1"/>
    </source>
</evidence>
<keyword evidence="6 7" id="KW-0472">Membrane</keyword>
<keyword evidence="3" id="KW-1003">Cell membrane</keyword>
<dbReference type="EMBL" id="CP158165">
    <property type="protein sequence ID" value="XBV22796.1"/>
    <property type="molecule type" value="Genomic_DNA"/>
</dbReference>
<dbReference type="RefSeq" id="WP_350275635.1">
    <property type="nucleotide sequence ID" value="NZ_CP158165.1"/>
</dbReference>
<feature type="domain" description="ABC transmembrane type-1" evidence="9">
    <location>
        <begin position="101"/>
        <end position="314"/>
    </location>
</feature>
<dbReference type="InterPro" id="IPR035906">
    <property type="entry name" value="MetI-like_sf"/>
</dbReference>
<feature type="transmembrane region" description="Helical" evidence="7">
    <location>
        <begin position="239"/>
        <end position="259"/>
    </location>
</feature>
<accession>A0AAU7T800</accession>
<evidence type="ECO:0000256" key="4">
    <source>
        <dbReference type="ARBA" id="ARBA00022692"/>
    </source>
</evidence>